<dbReference type="InterPro" id="IPR011766">
    <property type="entry name" value="TPP_enzyme_TPP-bd"/>
</dbReference>
<dbReference type="InterPro" id="IPR029061">
    <property type="entry name" value="THDP-binding"/>
</dbReference>
<dbReference type="InterPro" id="IPR029035">
    <property type="entry name" value="DHS-like_NAD/FAD-binding_dom"/>
</dbReference>
<reference evidence="7 8" key="1">
    <citation type="submission" date="2024-09" db="EMBL/GenBank/DDBJ databases">
        <title>Novel species of the genus Pelomonas and Roseateles isolated from streams.</title>
        <authorList>
            <person name="Lu H."/>
        </authorList>
    </citation>
    <scope>NUCLEOTIDE SEQUENCE [LARGE SCALE GENOMIC DNA]</scope>
    <source>
        <strain evidence="7 8">DC23W</strain>
    </source>
</reference>
<dbReference type="InterPro" id="IPR045229">
    <property type="entry name" value="TPP_enz"/>
</dbReference>
<dbReference type="InterPro" id="IPR012000">
    <property type="entry name" value="Thiamin_PyroP_enz_cen_dom"/>
</dbReference>
<dbReference type="CDD" id="cd00568">
    <property type="entry name" value="TPP_enzymes"/>
    <property type="match status" value="1"/>
</dbReference>
<dbReference type="CDD" id="cd07035">
    <property type="entry name" value="TPP_PYR_POX_like"/>
    <property type="match status" value="1"/>
</dbReference>
<feature type="domain" description="Thiamine pyrophosphate enzyme N-terminal TPP-binding" evidence="6">
    <location>
        <begin position="25"/>
        <end position="138"/>
    </location>
</feature>
<evidence type="ECO:0000259" key="6">
    <source>
        <dbReference type="Pfam" id="PF02776"/>
    </source>
</evidence>
<dbReference type="PANTHER" id="PTHR18968">
    <property type="entry name" value="THIAMINE PYROPHOSPHATE ENZYMES"/>
    <property type="match status" value="1"/>
</dbReference>
<dbReference type="Gene3D" id="3.40.50.970">
    <property type="match status" value="2"/>
</dbReference>
<dbReference type="InterPro" id="IPR012001">
    <property type="entry name" value="Thiamin_PyroP_enz_TPP-bd_dom"/>
</dbReference>
<sequence length="614" mass="65078">MEACTALAPTFAPTLAPTPVHEVRDAADLIVDALAALGVEYVFGVPGGAIEPLYNALARSGRRGGPQAIVARNEQGAAYMADGYARETGKIGVCIATSGPGATNLITGVACAYDNNVPLLVITGQPPIKNFGKGALQESSCTGINTMAMFRPCTRYNSLVSHAEQLPTKLFNALMQAQRAPSGPSHLSIPVDIMRTPLPDDIETPDFAGLLRRAPALVDLPAVRQLARLLFSAQQPVWLIGDGCGEAALELMQLVQRTDGHFITTPDGKGFINPHHPRFRGVFGFGGHASAAALLQDGPDLVIALGTGFGEFNSGGWSGALLNSRLVHVDDSDENLMRSPMARLHVRGHVKSVCEQLIALLVPANQGPDAQLLPFLHPQVARQTYGAMVDSAQAARSDASPVKPQRLVATLGERCPPQTRFVADAGNSAAWAVHYLAPREQRSGRLPGGTYLPAGQERRLRNSSWLRVTMDFAPMGWAIGSAVGIAMANRRCPVVCLTGDGSYLMNGQEITVAAELGLPVLYVVLNDGALGMVKHGQRLAGAEPIGFELPQVDFAMMAASMGIPGNVIRSPEDLDALDFKALLSRPGPTLLDVRIDGEEAPPMNVRMKTLGTAK</sequence>
<protein>
    <submittedName>
        <fullName evidence="7">Thiamine pyrophosphate-binding protein</fullName>
    </submittedName>
</protein>
<dbReference type="RefSeq" id="WP_394470137.1">
    <property type="nucleotide sequence ID" value="NZ_JBIGHY010000002.1"/>
</dbReference>
<dbReference type="PANTHER" id="PTHR18968:SF13">
    <property type="entry name" value="ACETOLACTATE SYNTHASE CATALYTIC SUBUNIT, MITOCHONDRIAL"/>
    <property type="match status" value="1"/>
</dbReference>
<evidence type="ECO:0000256" key="2">
    <source>
        <dbReference type="ARBA" id="ARBA00023052"/>
    </source>
</evidence>
<dbReference type="Gene3D" id="3.40.50.1220">
    <property type="entry name" value="TPP-binding domain"/>
    <property type="match status" value="1"/>
</dbReference>
<dbReference type="Proteomes" id="UP001606300">
    <property type="component" value="Unassembled WGS sequence"/>
</dbReference>
<comment type="similarity">
    <text evidence="1 3">Belongs to the TPP enzyme family.</text>
</comment>
<dbReference type="SUPFAM" id="SSF52518">
    <property type="entry name" value="Thiamin diphosphate-binding fold (THDP-binding)"/>
    <property type="match status" value="2"/>
</dbReference>
<evidence type="ECO:0000256" key="3">
    <source>
        <dbReference type="RuleBase" id="RU362132"/>
    </source>
</evidence>
<evidence type="ECO:0000313" key="8">
    <source>
        <dbReference type="Proteomes" id="UP001606300"/>
    </source>
</evidence>
<feature type="domain" description="Thiamine pyrophosphate enzyme central" evidence="4">
    <location>
        <begin position="223"/>
        <end position="357"/>
    </location>
</feature>
<evidence type="ECO:0000259" key="5">
    <source>
        <dbReference type="Pfam" id="PF02775"/>
    </source>
</evidence>
<keyword evidence="2 3" id="KW-0786">Thiamine pyrophosphate</keyword>
<feature type="domain" description="Thiamine pyrophosphate enzyme TPP-binding" evidence="5">
    <location>
        <begin position="461"/>
        <end position="593"/>
    </location>
</feature>
<dbReference type="EMBL" id="JBIGHY010000002">
    <property type="protein sequence ID" value="MFG6414072.1"/>
    <property type="molecule type" value="Genomic_DNA"/>
</dbReference>
<comment type="caution">
    <text evidence="7">The sequence shown here is derived from an EMBL/GenBank/DDBJ whole genome shotgun (WGS) entry which is preliminary data.</text>
</comment>
<keyword evidence="8" id="KW-1185">Reference proteome</keyword>
<accession>A0ABW7EKR4</accession>
<proteinExistence type="inferred from homology"/>
<name>A0ABW7EKR4_9BURK</name>
<dbReference type="Pfam" id="PF00205">
    <property type="entry name" value="TPP_enzyme_M"/>
    <property type="match status" value="1"/>
</dbReference>
<gene>
    <name evidence="7" type="ORF">ACG02S_09205</name>
</gene>
<dbReference type="SUPFAM" id="SSF52467">
    <property type="entry name" value="DHS-like NAD/FAD-binding domain"/>
    <property type="match status" value="1"/>
</dbReference>
<evidence type="ECO:0000256" key="1">
    <source>
        <dbReference type="ARBA" id="ARBA00007812"/>
    </source>
</evidence>
<evidence type="ECO:0000313" key="7">
    <source>
        <dbReference type="EMBL" id="MFG6414072.1"/>
    </source>
</evidence>
<dbReference type="Pfam" id="PF02775">
    <property type="entry name" value="TPP_enzyme_C"/>
    <property type="match status" value="1"/>
</dbReference>
<organism evidence="7 8">
    <name type="scientific">Pelomonas dachongensis</name>
    <dbReference type="NCBI Taxonomy" id="3299029"/>
    <lineage>
        <taxon>Bacteria</taxon>
        <taxon>Pseudomonadati</taxon>
        <taxon>Pseudomonadota</taxon>
        <taxon>Betaproteobacteria</taxon>
        <taxon>Burkholderiales</taxon>
        <taxon>Sphaerotilaceae</taxon>
        <taxon>Roseateles</taxon>
    </lineage>
</organism>
<evidence type="ECO:0000259" key="4">
    <source>
        <dbReference type="Pfam" id="PF00205"/>
    </source>
</evidence>
<dbReference type="Pfam" id="PF02776">
    <property type="entry name" value="TPP_enzyme_N"/>
    <property type="match status" value="1"/>
</dbReference>